<keyword evidence="2" id="KW-0964">Secreted</keyword>
<dbReference type="InterPro" id="IPR036201">
    <property type="entry name" value="Pacifastin_dom_sf"/>
</dbReference>
<dbReference type="Pfam" id="PF05375">
    <property type="entry name" value="Pacifastin_I"/>
    <property type="match status" value="1"/>
</dbReference>
<dbReference type="Gene3D" id="2.10.70.10">
    <property type="entry name" value="Complement Module, domain 1"/>
    <property type="match status" value="1"/>
</dbReference>
<dbReference type="PROSITE" id="PS51446">
    <property type="entry name" value="PACIFASTIN"/>
    <property type="match status" value="1"/>
</dbReference>
<organism evidence="6 7">
    <name type="scientific">Magallana gigas</name>
    <name type="common">Pacific oyster</name>
    <name type="synonym">Crassostrea gigas</name>
    <dbReference type="NCBI Taxonomy" id="29159"/>
    <lineage>
        <taxon>Eukaryota</taxon>
        <taxon>Metazoa</taxon>
        <taxon>Spiralia</taxon>
        <taxon>Lophotrochozoa</taxon>
        <taxon>Mollusca</taxon>
        <taxon>Bivalvia</taxon>
        <taxon>Autobranchia</taxon>
        <taxon>Pteriomorphia</taxon>
        <taxon>Ostreida</taxon>
        <taxon>Ostreoidea</taxon>
        <taxon>Ostreidae</taxon>
        <taxon>Magallana</taxon>
    </lineage>
</organism>
<keyword evidence="3" id="KW-1015">Disulfide bond</keyword>
<evidence type="ECO:0000313" key="7">
    <source>
        <dbReference type="Proteomes" id="UP000005408"/>
    </source>
</evidence>
<dbReference type="SUPFAM" id="SSF57603">
    <property type="entry name" value="FnI-like domain"/>
    <property type="match status" value="1"/>
</dbReference>
<evidence type="ECO:0000256" key="3">
    <source>
        <dbReference type="ARBA" id="ARBA00023157"/>
    </source>
</evidence>
<name>A0A8W8MAG0_MAGGI</name>
<reference evidence="6" key="1">
    <citation type="submission" date="2022-08" db="UniProtKB">
        <authorList>
            <consortium name="EnsemblMetazoa"/>
        </authorList>
    </citation>
    <scope>IDENTIFICATION</scope>
    <source>
        <strain evidence="6">05x7-T-G4-1.051#20</strain>
    </source>
</reference>
<dbReference type="Pfam" id="PF14625">
    <property type="entry name" value="Lustrin_cystein"/>
    <property type="match status" value="2"/>
</dbReference>
<protein>
    <recommendedName>
        <fullName evidence="5">Pacifastin domain-containing protein</fullName>
    </recommendedName>
</protein>
<evidence type="ECO:0000256" key="4">
    <source>
        <dbReference type="SAM" id="SignalP"/>
    </source>
</evidence>
<proteinExistence type="predicted"/>
<dbReference type="SUPFAM" id="SSF57283">
    <property type="entry name" value="PMP inhibitors"/>
    <property type="match status" value="1"/>
</dbReference>
<accession>A0A8W8MAG0</accession>
<feature type="domain" description="Pacifastin" evidence="5">
    <location>
        <begin position="163"/>
        <end position="197"/>
    </location>
</feature>
<feature type="chain" id="PRO_5042431832" description="Pacifastin domain-containing protein" evidence="4">
    <location>
        <begin position="19"/>
        <end position="241"/>
    </location>
</feature>
<keyword evidence="4" id="KW-0732">Signal</keyword>
<keyword evidence="7" id="KW-1185">Reference proteome</keyword>
<dbReference type="OrthoDB" id="6115137at2759"/>
<dbReference type="GO" id="GO:0005576">
    <property type="term" value="C:extracellular region"/>
    <property type="evidence" value="ECO:0007669"/>
    <property type="project" value="UniProtKB-SubCell"/>
</dbReference>
<sequence length="241" mass="25933">MFVFFIICTLTISASVNGIRKYQTSVPDYLKCPYGKYFSDIGKPPTCNPFGQSCPPGFYCGAGPADQPGFCCKSDNPCKLGEPYSRNGNAPHCLGKSAISCPRGYTCIGTETSSSVCCKGCTYKGKSYFPSDTFYDKNGQICTCGEDGSVRCRKPATCEGPNGEVYKEGQSFKIDCNGCTCRSNGIAICTLRVCPKKCIYYGKKYSPGDKFQAKDGCNECTCSKDGDGTISCTKYACGYGK</sequence>
<evidence type="ECO:0000256" key="2">
    <source>
        <dbReference type="ARBA" id="ARBA00022525"/>
    </source>
</evidence>
<dbReference type="InterPro" id="IPR008037">
    <property type="entry name" value="Pacifastin_dom"/>
</dbReference>
<dbReference type="EnsemblMetazoa" id="G32078.2">
    <property type="protein sequence ID" value="G32078.2:cds"/>
    <property type="gene ID" value="G32078"/>
</dbReference>
<dbReference type="GO" id="GO:0030414">
    <property type="term" value="F:peptidase inhibitor activity"/>
    <property type="evidence" value="ECO:0007669"/>
    <property type="project" value="InterPro"/>
</dbReference>
<dbReference type="SMART" id="SM00289">
    <property type="entry name" value="WR1"/>
    <property type="match status" value="2"/>
</dbReference>
<evidence type="ECO:0000313" key="6">
    <source>
        <dbReference type="EnsemblMetazoa" id="G32078.2:cds"/>
    </source>
</evidence>
<dbReference type="AlphaFoldDB" id="A0A8W8MAG0"/>
<dbReference type="InterPro" id="IPR006150">
    <property type="entry name" value="Cys_repeat_1"/>
</dbReference>
<dbReference type="Proteomes" id="UP000005408">
    <property type="component" value="Unassembled WGS sequence"/>
</dbReference>
<feature type="signal peptide" evidence="4">
    <location>
        <begin position="1"/>
        <end position="18"/>
    </location>
</feature>
<evidence type="ECO:0000259" key="5">
    <source>
        <dbReference type="PROSITE" id="PS51446"/>
    </source>
</evidence>
<dbReference type="InterPro" id="IPR028150">
    <property type="entry name" value="Lustrin_cystein"/>
</dbReference>
<dbReference type="EnsemblMetazoa" id="G32078.1">
    <property type="protein sequence ID" value="G32078.1:cds"/>
    <property type="gene ID" value="G32078"/>
</dbReference>
<comment type="subcellular location">
    <subcellularLocation>
        <location evidence="1">Secreted</location>
    </subcellularLocation>
</comment>
<evidence type="ECO:0000256" key="1">
    <source>
        <dbReference type="ARBA" id="ARBA00004613"/>
    </source>
</evidence>